<name>G6F181_9PROT</name>
<dbReference type="Pfam" id="PF13467">
    <property type="entry name" value="RHH_4"/>
    <property type="match status" value="1"/>
</dbReference>
<comment type="caution">
    <text evidence="2">The sequence shown here is derived from an EMBL/GenBank/DDBJ whole genome shotgun (WGS) entry which is preliminary data.</text>
</comment>
<dbReference type="InterPro" id="IPR027373">
    <property type="entry name" value="RHH_dom"/>
</dbReference>
<dbReference type="STRING" id="1088868.CIN_12340"/>
<dbReference type="InterPro" id="IPR038268">
    <property type="entry name" value="RHH_sf"/>
</dbReference>
<sequence>MGNPAANIMTNPYLQKRSLRLSGHKTSVALEQEFWCVLEKIAQTKENSLSTLITTIDMNRDPDRPLSSALRLEALKYMTNQAKI</sequence>
<dbReference type="PATRIC" id="fig|1088868.3.peg.1238"/>
<accession>G6F181</accession>
<evidence type="ECO:0000313" key="2">
    <source>
        <dbReference type="EMBL" id="EHD13875.1"/>
    </source>
</evidence>
<protein>
    <recommendedName>
        <fullName evidence="1">Ribbon-helix-helix domain-containing protein</fullName>
    </recommendedName>
</protein>
<feature type="domain" description="Ribbon-helix-helix" evidence="1">
    <location>
        <begin position="15"/>
        <end position="77"/>
    </location>
</feature>
<dbReference type="AlphaFoldDB" id="G6F181"/>
<gene>
    <name evidence="2" type="ORF">CIN_12340</name>
</gene>
<organism evidence="2 3">
    <name type="scientific">Commensalibacter intestini A911</name>
    <dbReference type="NCBI Taxonomy" id="1088868"/>
    <lineage>
        <taxon>Bacteria</taxon>
        <taxon>Pseudomonadati</taxon>
        <taxon>Pseudomonadota</taxon>
        <taxon>Alphaproteobacteria</taxon>
        <taxon>Acetobacterales</taxon>
        <taxon>Acetobacteraceae</taxon>
    </lineage>
</organism>
<proteinExistence type="predicted"/>
<dbReference type="eggNOG" id="COG4321">
    <property type="taxonomic scope" value="Bacteria"/>
</dbReference>
<dbReference type="Gene3D" id="1.10.3990.20">
    <property type="entry name" value="protein bp1543"/>
    <property type="match status" value="1"/>
</dbReference>
<evidence type="ECO:0000313" key="3">
    <source>
        <dbReference type="Proteomes" id="UP000005939"/>
    </source>
</evidence>
<dbReference type="Proteomes" id="UP000005939">
    <property type="component" value="Unassembled WGS sequence"/>
</dbReference>
<dbReference type="EMBL" id="AGFR01000007">
    <property type="protein sequence ID" value="EHD13875.1"/>
    <property type="molecule type" value="Genomic_DNA"/>
</dbReference>
<evidence type="ECO:0000259" key="1">
    <source>
        <dbReference type="Pfam" id="PF13467"/>
    </source>
</evidence>
<reference evidence="2 3" key="1">
    <citation type="submission" date="2011-10" db="EMBL/GenBank/DDBJ databases">
        <title>Genome Sequence of Commensalibacter intestini A911, isolated from Drosophila gut.</title>
        <authorList>
            <person name="Lee W.-J."/>
            <person name="Kim E.-K."/>
        </authorList>
    </citation>
    <scope>NUCLEOTIDE SEQUENCE [LARGE SCALE GENOMIC DNA]</scope>
    <source>
        <strain evidence="2 3">A911</strain>
    </source>
</reference>